<keyword evidence="11" id="KW-0325">Glycoprotein</keyword>
<dbReference type="OMA" id="NWVYQFK"/>
<dbReference type="UniPathway" id="UPA00196"/>
<gene>
    <name evidence="14" type="ORF">BCR43DRAFT_453053</name>
</gene>
<dbReference type="GO" id="GO:0005789">
    <property type="term" value="C:endoplasmic reticulum membrane"/>
    <property type="evidence" value="ECO:0007669"/>
    <property type="project" value="UniProtKB-SubCell"/>
</dbReference>
<sequence length="925" mass="103288">MFARAPQWLFGLVIIQLIGLALFCRGFFPYKVYLPGFATEEGLPPWPDSNQPGLPPIIEPEFDRLVLIVIDALRNDFILGDDSGFDFVRAQIERGSALPFTAKATAPTVTMPRIKAMTTGTVPSFLDAVLNIAEADTSSSLEYQDNWVYQFKAYNKTLHFFGDDTWIRLLPDIFTKHDGTTSFYVSDTVEVDKNVTRHIYPVFEEQDWDAVILHYLGLDHVGHLGGPDSPLMRPKQIEMDHAIESIYTIVAKQDAQRLETEPTSKGTLLVVCGDHGMNDLGNHGGSSEGETSPALVFLSPRFETRPILKKPRHKLFSVDDREKAFGFPVVDQTDLVPTLAALFSVPIPKNSLGKIIPDLFLRLSSDARNVLRAFQLNAHQMSILLRKTGSLNASNMPASIENQFEVDGSDNSLLGHAESLHAAYARSPSDEMAAKTAAGYLKFLSLAQAELGKKASDYGLTDMMVGLTLLVLCAVAILWYLFQCTFSRHWHTSKILVCISVGTYAASMFASSFIEEERLIWFFYSQTLFALLLAKCFCRHDALQGSYSPYFGSILQLVLLRITFSWNQGDGLYSTLVNWMPGIEWHMLALALLTHVMLAAYKVRTLGRGNPAHTQVGSNAGAIQWLCRGGLVSLLGFQAVLVLLYKLREAFPADAPGPIYSYYLDLLAGMDIVAGLDQVELARLIYNYAGATLFALGALRFVNLRAEGLDIVGDDSYIHEQQEEESNPRQIHQQQQCAPATNLYVELLLYILTPLMILFSRTHNAALFIVYAIQWHYLRAMPPWTMAFVITCLSQTAFFTTGHSNSIATVDLSNAYIGVTGYNTLLIGALTYFSNWAGSIWWAVAGWTWSAKSVAAWREYIVTQSAIYGVFLATLSISVTMLREHLFVWTVFSPKYLYQMSWTLLYHWCTQTLVGALIIIFLSDI</sequence>
<keyword evidence="7 12" id="KW-0812">Transmembrane</keyword>
<dbReference type="CDD" id="cd16024">
    <property type="entry name" value="GPI_EPT_2"/>
    <property type="match status" value="1"/>
</dbReference>
<evidence type="ECO:0000256" key="9">
    <source>
        <dbReference type="ARBA" id="ARBA00022989"/>
    </source>
</evidence>
<name>A0A1X2HND2_SYNRA</name>
<dbReference type="STRING" id="13706.A0A1X2HND2"/>
<feature type="transmembrane region" description="Helical" evidence="12">
    <location>
        <begin position="7"/>
        <end position="28"/>
    </location>
</feature>
<evidence type="ECO:0000313" key="14">
    <source>
        <dbReference type="EMBL" id="ORZ00867.1"/>
    </source>
</evidence>
<feature type="transmembrane region" description="Helical" evidence="12">
    <location>
        <begin position="586"/>
        <end position="604"/>
    </location>
</feature>
<dbReference type="InParanoid" id="A0A1X2HND2"/>
<comment type="pathway">
    <text evidence="2 12">Glycolipid biosynthesis; glycosylphosphatidylinositol-anchor biosynthesis.</text>
</comment>
<keyword evidence="15" id="KW-1185">Reference proteome</keyword>
<dbReference type="GO" id="GO:0051267">
    <property type="term" value="F:CP2 mannose-ethanolamine phosphotransferase activity"/>
    <property type="evidence" value="ECO:0007669"/>
    <property type="project" value="TreeGrafter"/>
</dbReference>
<feature type="transmembrane region" description="Helical" evidence="12">
    <location>
        <begin position="494"/>
        <end position="514"/>
    </location>
</feature>
<dbReference type="OrthoDB" id="272139at2759"/>
<protein>
    <recommendedName>
        <fullName evidence="4 12">GPI ethanolamine phosphate transferase 2</fullName>
    </recommendedName>
</protein>
<dbReference type="InterPro" id="IPR045687">
    <property type="entry name" value="PIGG/GPI7_C"/>
</dbReference>
<feature type="transmembrane region" description="Helical" evidence="12">
    <location>
        <begin position="861"/>
        <end position="882"/>
    </location>
</feature>
<dbReference type="PANTHER" id="PTHR23072:SF0">
    <property type="entry name" value="GPI ETHANOLAMINE PHOSPHATE TRANSFERASE 2"/>
    <property type="match status" value="1"/>
</dbReference>
<feature type="transmembrane region" description="Helical" evidence="12">
    <location>
        <begin position="784"/>
        <end position="804"/>
    </location>
</feature>
<keyword evidence="5 12" id="KW-0337">GPI-anchor biosynthesis</keyword>
<evidence type="ECO:0000256" key="6">
    <source>
        <dbReference type="ARBA" id="ARBA00022679"/>
    </source>
</evidence>
<comment type="caution">
    <text evidence="14">The sequence shown here is derived from an EMBL/GenBank/DDBJ whole genome shotgun (WGS) entry which is preliminary data.</text>
</comment>
<dbReference type="Gene3D" id="3.40.720.10">
    <property type="entry name" value="Alkaline Phosphatase, subunit A"/>
    <property type="match status" value="1"/>
</dbReference>
<dbReference type="InterPro" id="IPR039527">
    <property type="entry name" value="PIGG/GPI7"/>
</dbReference>
<evidence type="ECO:0000256" key="1">
    <source>
        <dbReference type="ARBA" id="ARBA00004477"/>
    </source>
</evidence>
<dbReference type="EMBL" id="MCGN01000002">
    <property type="protein sequence ID" value="ORZ00867.1"/>
    <property type="molecule type" value="Genomic_DNA"/>
</dbReference>
<evidence type="ECO:0000256" key="5">
    <source>
        <dbReference type="ARBA" id="ARBA00022502"/>
    </source>
</evidence>
<dbReference type="FunCoup" id="A0A1X2HND2">
    <property type="interactions" value="357"/>
</dbReference>
<keyword evidence="10 12" id="KW-0472">Membrane</keyword>
<evidence type="ECO:0000256" key="3">
    <source>
        <dbReference type="ARBA" id="ARBA00005315"/>
    </source>
</evidence>
<dbReference type="InterPro" id="IPR037674">
    <property type="entry name" value="PIG-G_N"/>
</dbReference>
<comment type="subcellular location">
    <subcellularLocation>
        <location evidence="1 12">Endoplasmic reticulum membrane</location>
        <topology evidence="1 12">Multi-pass membrane protein</topology>
    </subcellularLocation>
</comment>
<evidence type="ECO:0000256" key="2">
    <source>
        <dbReference type="ARBA" id="ARBA00004687"/>
    </source>
</evidence>
<evidence type="ECO:0000256" key="10">
    <source>
        <dbReference type="ARBA" id="ARBA00023136"/>
    </source>
</evidence>
<evidence type="ECO:0000259" key="13">
    <source>
        <dbReference type="Pfam" id="PF19316"/>
    </source>
</evidence>
<dbReference type="Proteomes" id="UP000242180">
    <property type="component" value="Unassembled WGS sequence"/>
</dbReference>
<feature type="transmembrane region" description="Helical" evidence="12">
    <location>
        <begin position="748"/>
        <end position="772"/>
    </location>
</feature>
<evidence type="ECO:0000313" key="15">
    <source>
        <dbReference type="Proteomes" id="UP000242180"/>
    </source>
</evidence>
<feature type="transmembrane region" description="Helical" evidence="12">
    <location>
        <begin position="463"/>
        <end position="482"/>
    </location>
</feature>
<feature type="transmembrane region" description="Helical" evidence="12">
    <location>
        <begin position="902"/>
        <end position="922"/>
    </location>
</feature>
<organism evidence="14 15">
    <name type="scientific">Syncephalastrum racemosum</name>
    <name type="common">Filamentous fungus</name>
    <dbReference type="NCBI Taxonomy" id="13706"/>
    <lineage>
        <taxon>Eukaryota</taxon>
        <taxon>Fungi</taxon>
        <taxon>Fungi incertae sedis</taxon>
        <taxon>Mucoromycota</taxon>
        <taxon>Mucoromycotina</taxon>
        <taxon>Mucoromycetes</taxon>
        <taxon>Mucorales</taxon>
        <taxon>Syncephalastraceae</taxon>
        <taxon>Syncephalastrum</taxon>
    </lineage>
</organism>
<dbReference type="GO" id="GO:0006506">
    <property type="term" value="P:GPI anchor biosynthetic process"/>
    <property type="evidence" value="ECO:0007669"/>
    <property type="project" value="UniProtKB-UniPathway"/>
</dbReference>
<accession>A0A1X2HND2</accession>
<evidence type="ECO:0000256" key="4">
    <source>
        <dbReference type="ARBA" id="ARBA00020830"/>
    </source>
</evidence>
<keyword evidence="8 12" id="KW-0256">Endoplasmic reticulum</keyword>
<reference evidence="14 15" key="1">
    <citation type="submission" date="2016-07" db="EMBL/GenBank/DDBJ databases">
        <title>Pervasive Adenine N6-methylation of Active Genes in Fungi.</title>
        <authorList>
            <consortium name="DOE Joint Genome Institute"/>
            <person name="Mondo S.J."/>
            <person name="Dannebaum R.O."/>
            <person name="Kuo R.C."/>
            <person name="Labutti K."/>
            <person name="Haridas S."/>
            <person name="Kuo A."/>
            <person name="Salamov A."/>
            <person name="Ahrendt S.R."/>
            <person name="Lipzen A."/>
            <person name="Sullivan W."/>
            <person name="Andreopoulos W.B."/>
            <person name="Clum A."/>
            <person name="Lindquist E."/>
            <person name="Daum C."/>
            <person name="Ramamoorthy G.K."/>
            <person name="Gryganskyi A."/>
            <person name="Culley D."/>
            <person name="Magnuson J.K."/>
            <person name="James T.Y."/>
            <person name="O'Malley M.A."/>
            <person name="Stajich J.E."/>
            <person name="Spatafora J.W."/>
            <person name="Visel A."/>
            <person name="Grigoriev I.V."/>
        </authorList>
    </citation>
    <scope>NUCLEOTIDE SEQUENCE [LARGE SCALE GENOMIC DNA]</scope>
    <source>
        <strain evidence="14 15">NRRL 2496</strain>
    </source>
</reference>
<feature type="domain" description="GPI ethanolamine phosphate transferase 2 C-terminal" evidence="13">
    <location>
        <begin position="455"/>
        <end position="920"/>
    </location>
</feature>
<dbReference type="InterPro" id="IPR017850">
    <property type="entry name" value="Alkaline_phosphatase_core_sf"/>
</dbReference>
<proteinExistence type="inferred from homology"/>
<evidence type="ECO:0000256" key="8">
    <source>
        <dbReference type="ARBA" id="ARBA00022824"/>
    </source>
</evidence>
<keyword evidence="6 12" id="KW-0808">Transferase</keyword>
<evidence type="ECO:0000256" key="12">
    <source>
        <dbReference type="RuleBase" id="RU367106"/>
    </source>
</evidence>
<dbReference type="PANTHER" id="PTHR23072">
    <property type="entry name" value="PHOSPHATIDYLINOSITOL GLYCAN-RELATED"/>
    <property type="match status" value="1"/>
</dbReference>
<dbReference type="Pfam" id="PF01663">
    <property type="entry name" value="Phosphodiest"/>
    <property type="match status" value="1"/>
</dbReference>
<comment type="similarity">
    <text evidence="3 12">Belongs to the PIGG/PIGN/PIGO family. PIGG subfamily.</text>
</comment>
<evidence type="ECO:0000256" key="7">
    <source>
        <dbReference type="ARBA" id="ARBA00022692"/>
    </source>
</evidence>
<evidence type="ECO:0000256" key="11">
    <source>
        <dbReference type="ARBA" id="ARBA00023180"/>
    </source>
</evidence>
<feature type="transmembrane region" description="Helical" evidence="12">
    <location>
        <begin position="550"/>
        <end position="566"/>
    </location>
</feature>
<dbReference type="SUPFAM" id="SSF53649">
    <property type="entry name" value="Alkaline phosphatase-like"/>
    <property type="match status" value="1"/>
</dbReference>
<dbReference type="Pfam" id="PF19316">
    <property type="entry name" value="PIGO_PIGG"/>
    <property type="match status" value="1"/>
</dbReference>
<feature type="transmembrane region" description="Helical" evidence="12">
    <location>
        <begin position="824"/>
        <end position="849"/>
    </location>
</feature>
<keyword evidence="9 12" id="KW-1133">Transmembrane helix</keyword>
<comment type="function">
    <text evidence="12">Ethanolamine phosphate transferase involved in glycosylphosphatidylinositol-anchor biosynthesis. Transfers ethanolamine phosphate to the GPI second mannose.</text>
</comment>
<feature type="transmembrane region" description="Helical" evidence="12">
    <location>
        <begin position="520"/>
        <end position="538"/>
    </location>
</feature>
<dbReference type="AlphaFoldDB" id="A0A1X2HND2"/>
<dbReference type="InterPro" id="IPR002591">
    <property type="entry name" value="Phosphodiest/P_Trfase"/>
</dbReference>